<feature type="region of interest" description="Disordered" evidence="1">
    <location>
        <begin position="551"/>
        <end position="600"/>
    </location>
</feature>
<sequence length="639" mass="67703">MSTTTQILFNSPALHALRRDQLLRLCKIHGLRPQGRNDELIHRLKQHADALYADPPTNDNDNDDDDDDSEMMPRESEQWELMDTIDEAEESSSHGSLSSLKSMHSAAAGEFGTVPSRSKSSSVSSSIRALANSFRKHSTFPGPTPALPPLVPVPEPEKPHPHAPATSYSTPPPSPPTLSFDLGCETSDLPGSVFPFPGHDSPIPGHASRPGRPAPFDARLSLGNHCDAATTTVRLITTTTSTFSMSPPRIAPYQTTFDLLPASPGGVVWPPASPVKSDAEGIYPSLQFARVTTDNNDNDDEDEDTDMPGAFGASAATNTNASSATTNTNTTNTMPTEPFIFGSPSPKHRVSNAQFQAAAASVLEEMTRRLGHAPALDVLHNNNRSGEVRWEERAGKEERFGVRDKFDRAHEREFEKMDSIAGYAARRAGAGGVAKPAGTSRFGLLSTAKSIVKNVWNKGSGSGSVKAKAPASSAASVKSQASKSGSVSSSASSVSSTGPSKTASRPRLPIPNFTAPAATASVKTLPTAASAKTLPTAASAKSLPTAANAKSLPTAANAKTLPSAHKRTDSGSSVTSLGARTRAPASTGAKRSSTLYAPTASSLAKQSMRVPWRSRTVRVPWRSRVVRVPWRSRTLLVLW</sequence>
<dbReference type="STRING" id="1314782.A0A165UK13"/>
<proteinExistence type="predicted"/>
<feature type="compositionally biased region" description="Low complexity" evidence="1">
    <location>
        <begin position="314"/>
        <end position="333"/>
    </location>
</feature>
<feature type="region of interest" description="Disordered" evidence="1">
    <location>
        <begin position="49"/>
        <end position="77"/>
    </location>
</feature>
<organism evidence="2 3">
    <name type="scientific">Neolentinus lepideus HHB14362 ss-1</name>
    <dbReference type="NCBI Taxonomy" id="1314782"/>
    <lineage>
        <taxon>Eukaryota</taxon>
        <taxon>Fungi</taxon>
        <taxon>Dikarya</taxon>
        <taxon>Basidiomycota</taxon>
        <taxon>Agaricomycotina</taxon>
        <taxon>Agaricomycetes</taxon>
        <taxon>Gloeophyllales</taxon>
        <taxon>Gloeophyllaceae</taxon>
        <taxon>Neolentinus</taxon>
    </lineage>
</organism>
<dbReference type="OrthoDB" id="5964929at2759"/>
<name>A0A165UK13_9AGAM</name>
<evidence type="ECO:0000313" key="2">
    <source>
        <dbReference type="EMBL" id="KZT28288.1"/>
    </source>
</evidence>
<evidence type="ECO:0000313" key="3">
    <source>
        <dbReference type="Proteomes" id="UP000076761"/>
    </source>
</evidence>
<evidence type="ECO:0000256" key="1">
    <source>
        <dbReference type="SAM" id="MobiDB-lite"/>
    </source>
</evidence>
<accession>A0A165UK13</accession>
<feature type="region of interest" description="Disordered" evidence="1">
    <location>
        <begin position="136"/>
        <end position="175"/>
    </location>
</feature>
<gene>
    <name evidence="2" type="ORF">NEOLEDRAFT_911871</name>
</gene>
<dbReference type="AlphaFoldDB" id="A0A165UK13"/>
<keyword evidence="3" id="KW-1185">Reference proteome</keyword>
<feature type="compositionally biased region" description="Acidic residues" evidence="1">
    <location>
        <begin position="60"/>
        <end position="70"/>
    </location>
</feature>
<feature type="region of interest" description="Disordered" evidence="1">
    <location>
        <begin position="456"/>
        <end position="512"/>
    </location>
</feature>
<protein>
    <recommendedName>
        <fullName evidence="4">SAP domain-containing protein</fullName>
    </recommendedName>
</protein>
<dbReference type="Proteomes" id="UP000076761">
    <property type="component" value="Unassembled WGS sequence"/>
</dbReference>
<feature type="compositionally biased region" description="Low complexity" evidence="1">
    <location>
        <begin position="463"/>
        <end position="503"/>
    </location>
</feature>
<feature type="compositionally biased region" description="Polar residues" evidence="1">
    <location>
        <begin position="589"/>
        <end position="600"/>
    </location>
</feature>
<evidence type="ECO:0008006" key="4">
    <source>
        <dbReference type="Google" id="ProtNLM"/>
    </source>
</evidence>
<reference evidence="2 3" key="1">
    <citation type="journal article" date="2016" name="Mol. Biol. Evol.">
        <title>Comparative Genomics of Early-Diverging Mushroom-Forming Fungi Provides Insights into the Origins of Lignocellulose Decay Capabilities.</title>
        <authorList>
            <person name="Nagy L.G."/>
            <person name="Riley R."/>
            <person name="Tritt A."/>
            <person name="Adam C."/>
            <person name="Daum C."/>
            <person name="Floudas D."/>
            <person name="Sun H."/>
            <person name="Yadav J.S."/>
            <person name="Pangilinan J."/>
            <person name="Larsson K.H."/>
            <person name="Matsuura K."/>
            <person name="Barry K."/>
            <person name="Labutti K."/>
            <person name="Kuo R."/>
            <person name="Ohm R.A."/>
            <person name="Bhattacharya S.S."/>
            <person name="Shirouzu T."/>
            <person name="Yoshinaga Y."/>
            <person name="Martin F.M."/>
            <person name="Grigoriev I.V."/>
            <person name="Hibbett D.S."/>
        </authorList>
    </citation>
    <scope>NUCLEOTIDE SEQUENCE [LARGE SCALE GENOMIC DNA]</scope>
    <source>
        <strain evidence="2 3">HHB14362 ss-1</strain>
    </source>
</reference>
<feature type="compositionally biased region" description="Pro residues" evidence="1">
    <location>
        <begin position="142"/>
        <end position="154"/>
    </location>
</feature>
<dbReference type="EMBL" id="KV425558">
    <property type="protein sequence ID" value="KZT28288.1"/>
    <property type="molecule type" value="Genomic_DNA"/>
</dbReference>
<feature type="region of interest" description="Disordered" evidence="1">
    <location>
        <begin position="314"/>
        <end position="335"/>
    </location>
</feature>
<dbReference type="InParanoid" id="A0A165UK13"/>